<feature type="transmembrane region" description="Helical" evidence="11">
    <location>
        <begin position="348"/>
        <end position="370"/>
    </location>
</feature>
<evidence type="ECO:0000256" key="1">
    <source>
        <dbReference type="ARBA" id="ARBA00001947"/>
    </source>
</evidence>
<proteinExistence type="inferred from homology"/>
<evidence type="ECO:0000256" key="10">
    <source>
        <dbReference type="ARBA" id="ARBA00023136"/>
    </source>
</evidence>
<dbReference type="CDD" id="cd23081">
    <property type="entry name" value="cpPDZ_EcRseP-like"/>
    <property type="match status" value="1"/>
</dbReference>
<evidence type="ECO:0000256" key="3">
    <source>
        <dbReference type="ARBA" id="ARBA00007931"/>
    </source>
</evidence>
<evidence type="ECO:0000256" key="6">
    <source>
        <dbReference type="ARBA" id="ARBA00022801"/>
    </source>
</evidence>
<dbReference type="AlphaFoldDB" id="A0A0R1X3K7"/>
<evidence type="ECO:0000259" key="12">
    <source>
        <dbReference type="SMART" id="SM00228"/>
    </source>
</evidence>
<keyword evidence="8 11" id="KW-1133">Transmembrane helix</keyword>
<dbReference type="InterPro" id="IPR004387">
    <property type="entry name" value="Pept_M50_Zn"/>
</dbReference>
<sequence length="425" mass="46153">MKGIIAFILVFGIIVLVHEFGHYFFAKRAGILVREFSIGMGPKLFWHRSHGTTYTIRILPLGGYVRMAGAADDEDEIEPGTMATLVLNDAGVVTSINTSDKVTNVNGVPLQVSKSDLEKELWVEGYENGDESVVKRYPVDHDATIIEHDGTEVQIAPLDVQFQSASLGRRMLTNFGGPLNNFLLGIITFIIIAFVNGGAPNNSQTMIAQIEPDMPAAQAGFKAKDVVQTVDGQRVGDITDFSKHLQNKAGKTVKIQVLRNGQTKTLTVKPVARTVDKKQVTQIGVAVTGSLDTSFTAKLKYGFTETWYIITHILQILGSFFTGGFSLNKLGGPVAIYQASSQAASFGWLSVVTMMASLSVNLGLMNLLPIPALDGGKLLLNVVEAVRGKPISEEKEGVITLIGFGLLLLLMIAVTWNDFQRLFTH</sequence>
<dbReference type="GO" id="GO:0006508">
    <property type="term" value="P:proteolysis"/>
    <property type="evidence" value="ECO:0007669"/>
    <property type="project" value="UniProtKB-KW"/>
</dbReference>
<dbReference type="PATRIC" id="fig|1122147.4.peg.1320"/>
<organism evidence="13 14">
    <name type="scientific">Schleiferilactobacillus harbinensis DSM 16991</name>
    <dbReference type="NCBI Taxonomy" id="1122147"/>
    <lineage>
        <taxon>Bacteria</taxon>
        <taxon>Bacillati</taxon>
        <taxon>Bacillota</taxon>
        <taxon>Bacilli</taxon>
        <taxon>Lactobacillales</taxon>
        <taxon>Lactobacillaceae</taxon>
        <taxon>Schleiferilactobacillus</taxon>
    </lineage>
</organism>
<keyword evidence="5 11" id="KW-0812">Transmembrane</keyword>
<evidence type="ECO:0000256" key="4">
    <source>
        <dbReference type="ARBA" id="ARBA00022670"/>
    </source>
</evidence>
<dbReference type="RefSeq" id="WP_027827709.1">
    <property type="nucleotide sequence ID" value="NZ_AUEH01000006.1"/>
</dbReference>
<dbReference type="InterPro" id="IPR036034">
    <property type="entry name" value="PDZ_sf"/>
</dbReference>
<feature type="domain" description="PDZ" evidence="12">
    <location>
        <begin position="185"/>
        <end position="261"/>
    </location>
</feature>
<feature type="transmembrane region" description="Helical" evidence="11">
    <location>
        <begin position="307"/>
        <end position="327"/>
    </location>
</feature>
<gene>
    <name evidence="13" type="ORF">FC91_GL001277</name>
</gene>
<evidence type="ECO:0000256" key="9">
    <source>
        <dbReference type="ARBA" id="ARBA00023049"/>
    </source>
</evidence>
<dbReference type="InterPro" id="IPR001478">
    <property type="entry name" value="PDZ"/>
</dbReference>
<dbReference type="Pfam" id="PF17820">
    <property type="entry name" value="PDZ_6"/>
    <property type="match status" value="1"/>
</dbReference>
<evidence type="ECO:0000256" key="8">
    <source>
        <dbReference type="ARBA" id="ARBA00022989"/>
    </source>
</evidence>
<dbReference type="SMART" id="SM00228">
    <property type="entry name" value="PDZ"/>
    <property type="match status" value="1"/>
</dbReference>
<evidence type="ECO:0000313" key="14">
    <source>
        <dbReference type="Proteomes" id="UP000050949"/>
    </source>
</evidence>
<comment type="similarity">
    <text evidence="3 11">Belongs to the peptidase M50B family.</text>
</comment>
<dbReference type="GO" id="GO:0046872">
    <property type="term" value="F:metal ion binding"/>
    <property type="evidence" value="ECO:0007669"/>
    <property type="project" value="UniProtKB-KW"/>
</dbReference>
<dbReference type="NCBIfam" id="TIGR00054">
    <property type="entry name" value="RIP metalloprotease RseP"/>
    <property type="match status" value="1"/>
</dbReference>
<keyword evidence="11" id="KW-0479">Metal-binding</keyword>
<comment type="caution">
    <text evidence="13">The sequence shown here is derived from an EMBL/GenBank/DDBJ whole genome shotgun (WGS) entry which is preliminary data.</text>
</comment>
<keyword evidence="10 11" id="KW-0472">Membrane</keyword>
<evidence type="ECO:0000313" key="13">
    <source>
        <dbReference type="EMBL" id="KRM24906.1"/>
    </source>
</evidence>
<dbReference type="CDD" id="cd06163">
    <property type="entry name" value="S2P-M50_PDZ_RseP-like"/>
    <property type="match status" value="1"/>
</dbReference>
<evidence type="ECO:0000256" key="7">
    <source>
        <dbReference type="ARBA" id="ARBA00022833"/>
    </source>
</evidence>
<dbReference type="OrthoDB" id="9782003at2"/>
<name>A0A0R1X3K7_9LACO</name>
<feature type="transmembrane region" description="Helical" evidence="11">
    <location>
        <begin position="397"/>
        <end position="416"/>
    </location>
</feature>
<dbReference type="EMBL" id="AZFW01000129">
    <property type="protein sequence ID" value="KRM24906.1"/>
    <property type="molecule type" value="Genomic_DNA"/>
</dbReference>
<dbReference type="GO" id="GO:0016020">
    <property type="term" value="C:membrane"/>
    <property type="evidence" value="ECO:0007669"/>
    <property type="project" value="UniProtKB-SubCell"/>
</dbReference>
<keyword evidence="7 11" id="KW-0862">Zinc</keyword>
<dbReference type="InterPro" id="IPR008915">
    <property type="entry name" value="Peptidase_M50"/>
</dbReference>
<dbReference type="GO" id="GO:0004222">
    <property type="term" value="F:metalloendopeptidase activity"/>
    <property type="evidence" value="ECO:0007669"/>
    <property type="project" value="InterPro"/>
</dbReference>
<dbReference type="InterPro" id="IPR041489">
    <property type="entry name" value="PDZ_6"/>
</dbReference>
<evidence type="ECO:0000256" key="5">
    <source>
        <dbReference type="ARBA" id="ARBA00022692"/>
    </source>
</evidence>
<keyword evidence="6 11" id="KW-0378">Hydrolase</keyword>
<keyword evidence="9 11" id="KW-0482">Metalloprotease</keyword>
<comment type="cofactor">
    <cofactor evidence="1 11">
        <name>Zn(2+)</name>
        <dbReference type="ChEBI" id="CHEBI:29105"/>
    </cofactor>
</comment>
<dbReference type="SUPFAM" id="SSF50156">
    <property type="entry name" value="PDZ domain-like"/>
    <property type="match status" value="1"/>
</dbReference>
<dbReference type="PANTHER" id="PTHR42837:SF2">
    <property type="entry name" value="MEMBRANE METALLOPROTEASE ARASP2, CHLOROPLASTIC-RELATED"/>
    <property type="match status" value="1"/>
</dbReference>
<dbReference type="Proteomes" id="UP000050949">
    <property type="component" value="Unassembled WGS sequence"/>
</dbReference>
<dbReference type="EC" id="3.4.24.-" evidence="11"/>
<comment type="subcellular location">
    <subcellularLocation>
        <location evidence="2">Membrane</location>
        <topology evidence="2">Multi-pass membrane protein</topology>
    </subcellularLocation>
</comment>
<protein>
    <recommendedName>
        <fullName evidence="11">Zinc metalloprotease</fullName>
        <ecNumber evidence="11">3.4.24.-</ecNumber>
    </recommendedName>
</protein>
<evidence type="ECO:0000256" key="2">
    <source>
        <dbReference type="ARBA" id="ARBA00004141"/>
    </source>
</evidence>
<reference evidence="13 14" key="1">
    <citation type="journal article" date="2015" name="Genome Announc.">
        <title>Expanding the biotechnology potential of lactobacilli through comparative genomics of 213 strains and associated genera.</title>
        <authorList>
            <person name="Sun Z."/>
            <person name="Harris H.M."/>
            <person name="McCann A."/>
            <person name="Guo C."/>
            <person name="Argimon S."/>
            <person name="Zhang W."/>
            <person name="Yang X."/>
            <person name="Jeffery I.B."/>
            <person name="Cooney J.C."/>
            <person name="Kagawa T.F."/>
            <person name="Liu W."/>
            <person name="Song Y."/>
            <person name="Salvetti E."/>
            <person name="Wrobel A."/>
            <person name="Rasinkangas P."/>
            <person name="Parkhill J."/>
            <person name="Rea M.C."/>
            <person name="O'Sullivan O."/>
            <person name="Ritari J."/>
            <person name="Douillard F.P."/>
            <person name="Paul Ross R."/>
            <person name="Yang R."/>
            <person name="Briner A.E."/>
            <person name="Felis G.E."/>
            <person name="de Vos W.M."/>
            <person name="Barrangou R."/>
            <person name="Klaenhammer T.R."/>
            <person name="Caufield P.W."/>
            <person name="Cui Y."/>
            <person name="Zhang H."/>
            <person name="O'Toole P.W."/>
        </authorList>
    </citation>
    <scope>NUCLEOTIDE SEQUENCE [LARGE SCALE GENOMIC DNA]</scope>
    <source>
        <strain evidence="13 14">DSM 16991</strain>
    </source>
</reference>
<feature type="transmembrane region" description="Helical" evidence="11">
    <location>
        <begin position="179"/>
        <end position="199"/>
    </location>
</feature>
<dbReference type="eggNOG" id="COG0750">
    <property type="taxonomic scope" value="Bacteria"/>
</dbReference>
<evidence type="ECO:0000256" key="11">
    <source>
        <dbReference type="RuleBase" id="RU362031"/>
    </source>
</evidence>
<dbReference type="Gene3D" id="2.30.42.10">
    <property type="match status" value="1"/>
</dbReference>
<keyword evidence="4 13" id="KW-0645">Protease</keyword>
<dbReference type="PANTHER" id="PTHR42837">
    <property type="entry name" value="REGULATOR OF SIGMA-E PROTEASE RSEP"/>
    <property type="match status" value="1"/>
</dbReference>
<accession>A0A0R1X3K7</accession>
<feature type="transmembrane region" description="Helical" evidence="11">
    <location>
        <begin position="6"/>
        <end position="25"/>
    </location>
</feature>
<dbReference type="Pfam" id="PF02163">
    <property type="entry name" value="Peptidase_M50"/>
    <property type="match status" value="1"/>
</dbReference>